<dbReference type="GO" id="GO:0015341">
    <property type="term" value="F:zinc efflux antiporter activity"/>
    <property type="evidence" value="ECO:0007669"/>
    <property type="project" value="TreeGrafter"/>
</dbReference>
<keyword evidence="5 6" id="KW-0472">Membrane</keyword>
<feature type="domain" description="Cation efflux protein transmembrane" evidence="7">
    <location>
        <begin position="14"/>
        <end position="212"/>
    </location>
</feature>
<keyword evidence="2" id="KW-0813">Transport</keyword>
<evidence type="ECO:0000259" key="7">
    <source>
        <dbReference type="Pfam" id="PF01545"/>
    </source>
</evidence>
<reference evidence="8 9" key="1">
    <citation type="submission" date="2018-03" db="EMBL/GenBank/DDBJ databases">
        <title>Whole genome sequencing of Histamine producing bacteria.</title>
        <authorList>
            <person name="Butler K."/>
        </authorList>
    </citation>
    <scope>NUCLEOTIDE SEQUENCE [LARGE SCALE GENOMIC DNA]</scope>
    <source>
        <strain evidence="8 9">DSM 16190</strain>
    </source>
</reference>
<evidence type="ECO:0000313" key="8">
    <source>
        <dbReference type="EMBL" id="PSW05711.1"/>
    </source>
</evidence>
<feature type="transmembrane region" description="Helical" evidence="6">
    <location>
        <begin position="12"/>
        <end position="30"/>
    </location>
</feature>
<sequence length="227" mass="24501">MACNVQLERRLLHCSTVSSLLFSLMGIGLGQWMGSLVIVFDGAYSLVSLVLTLVSLVAAAYIRKPVANRDPEKLARVEPMVIAFKGLVITMMCCVSFISAVKAIHHGGRDVDTGLALAFGVINVVGCFANYWFISTIGKKAQSGLVDAEVKQWLMDTVISGAVLVGFVVAKLLALSELSAYASYADPVMVVIASIYFVIVPLKMMFEALSELQVVQPREPGKLALRE</sequence>
<dbReference type="InterPro" id="IPR050291">
    <property type="entry name" value="CDF_Transporter"/>
</dbReference>
<dbReference type="GO" id="GO:0006882">
    <property type="term" value="P:intracellular zinc ion homeostasis"/>
    <property type="evidence" value="ECO:0007669"/>
    <property type="project" value="TreeGrafter"/>
</dbReference>
<evidence type="ECO:0000256" key="6">
    <source>
        <dbReference type="SAM" id="Phobius"/>
    </source>
</evidence>
<evidence type="ECO:0000256" key="1">
    <source>
        <dbReference type="ARBA" id="ARBA00004141"/>
    </source>
</evidence>
<dbReference type="GO" id="GO:0015086">
    <property type="term" value="F:cadmium ion transmembrane transporter activity"/>
    <property type="evidence" value="ECO:0007669"/>
    <property type="project" value="TreeGrafter"/>
</dbReference>
<gene>
    <name evidence="8" type="ORF">C9I89_08180</name>
</gene>
<dbReference type="OrthoDB" id="268546at2"/>
<dbReference type="InterPro" id="IPR027469">
    <property type="entry name" value="Cation_efflux_TMD_sf"/>
</dbReference>
<evidence type="ECO:0000313" key="9">
    <source>
        <dbReference type="Proteomes" id="UP000240904"/>
    </source>
</evidence>
<feature type="transmembrane region" description="Helical" evidence="6">
    <location>
        <begin position="113"/>
        <end position="133"/>
    </location>
</feature>
<feature type="transmembrane region" description="Helical" evidence="6">
    <location>
        <begin position="82"/>
        <end position="101"/>
    </location>
</feature>
<keyword evidence="4 6" id="KW-1133">Transmembrane helix</keyword>
<name>A0A2T3N0D5_9GAMM</name>
<dbReference type="EMBL" id="PYMC01000004">
    <property type="protein sequence ID" value="PSW05711.1"/>
    <property type="molecule type" value="Genomic_DNA"/>
</dbReference>
<comment type="subcellular location">
    <subcellularLocation>
        <location evidence="1">Membrane</location>
        <topology evidence="1">Multi-pass membrane protein</topology>
    </subcellularLocation>
</comment>
<dbReference type="Gene3D" id="1.20.1510.10">
    <property type="entry name" value="Cation efflux protein transmembrane domain"/>
    <property type="match status" value="1"/>
</dbReference>
<dbReference type="AlphaFoldDB" id="A0A2T3N0D5"/>
<evidence type="ECO:0000256" key="2">
    <source>
        <dbReference type="ARBA" id="ARBA00022448"/>
    </source>
</evidence>
<feature type="transmembrane region" description="Helical" evidence="6">
    <location>
        <begin position="42"/>
        <end position="62"/>
    </location>
</feature>
<organism evidence="8 9">
    <name type="scientific">Photobacterium lipolyticum</name>
    <dbReference type="NCBI Taxonomy" id="266810"/>
    <lineage>
        <taxon>Bacteria</taxon>
        <taxon>Pseudomonadati</taxon>
        <taxon>Pseudomonadota</taxon>
        <taxon>Gammaproteobacteria</taxon>
        <taxon>Vibrionales</taxon>
        <taxon>Vibrionaceae</taxon>
        <taxon>Photobacterium</taxon>
    </lineage>
</organism>
<dbReference type="GO" id="GO:0005886">
    <property type="term" value="C:plasma membrane"/>
    <property type="evidence" value="ECO:0007669"/>
    <property type="project" value="TreeGrafter"/>
</dbReference>
<evidence type="ECO:0000256" key="3">
    <source>
        <dbReference type="ARBA" id="ARBA00022692"/>
    </source>
</evidence>
<feature type="transmembrane region" description="Helical" evidence="6">
    <location>
        <begin position="181"/>
        <end position="202"/>
    </location>
</feature>
<dbReference type="PANTHER" id="PTHR43840:SF15">
    <property type="entry name" value="MITOCHONDRIAL METAL TRANSPORTER 1-RELATED"/>
    <property type="match status" value="1"/>
</dbReference>
<dbReference type="InterPro" id="IPR058533">
    <property type="entry name" value="Cation_efflux_TM"/>
</dbReference>
<comment type="caution">
    <text evidence="8">The sequence shown here is derived from an EMBL/GenBank/DDBJ whole genome shotgun (WGS) entry which is preliminary data.</text>
</comment>
<dbReference type="SUPFAM" id="SSF161111">
    <property type="entry name" value="Cation efflux protein transmembrane domain-like"/>
    <property type="match status" value="1"/>
</dbReference>
<keyword evidence="3 6" id="KW-0812">Transmembrane</keyword>
<dbReference type="PANTHER" id="PTHR43840">
    <property type="entry name" value="MITOCHONDRIAL METAL TRANSPORTER 1-RELATED"/>
    <property type="match status" value="1"/>
</dbReference>
<accession>A0A2T3N0D5</accession>
<evidence type="ECO:0000256" key="4">
    <source>
        <dbReference type="ARBA" id="ARBA00022989"/>
    </source>
</evidence>
<dbReference type="GO" id="GO:0015093">
    <property type="term" value="F:ferrous iron transmembrane transporter activity"/>
    <property type="evidence" value="ECO:0007669"/>
    <property type="project" value="TreeGrafter"/>
</dbReference>
<dbReference type="RefSeq" id="WP_107282862.1">
    <property type="nucleotide sequence ID" value="NZ_PYMC01000004.1"/>
</dbReference>
<keyword evidence="9" id="KW-1185">Reference proteome</keyword>
<dbReference type="Pfam" id="PF01545">
    <property type="entry name" value="Cation_efflux"/>
    <property type="match status" value="1"/>
</dbReference>
<evidence type="ECO:0000256" key="5">
    <source>
        <dbReference type="ARBA" id="ARBA00023136"/>
    </source>
</evidence>
<feature type="transmembrane region" description="Helical" evidence="6">
    <location>
        <begin position="153"/>
        <end position="175"/>
    </location>
</feature>
<protein>
    <submittedName>
        <fullName evidence="8">Cation transporter</fullName>
    </submittedName>
</protein>
<dbReference type="Proteomes" id="UP000240904">
    <property type="component" value="Unassembled WGS sequence"/>
</dbReference>
<proteinExistence type="predicted"/>